<dbReference type="NCBIfam" id="NF033559">
    <property type="entry name" value="transpos_IS1634"/>
    <property type="match status" value="1"/>
</dbReference>
<dbReference type="InterPro" id="IPR002559">
    <property type="entry name" value="Transposase_11"/>
</dbReference>
<gene>
    <name evidence="2" type="ORF">IPJ48_07225</name>
</gene>
<dbReference type="PANTHER" id="PTHR34614:SF2">
    <property type="entry name" value="TRANSPOSASE IS4-LIKE DOMAIN-CONTAINING PROTEIN"/>
    <property type="match status" value="1"/>
</dbReference>
<feature type="domain" description="Transposase IS4-like" evidence="1">
    <location>
        <begin position="15"/>
        <end position="234"/>
    </location>
</feature>
<sequence>MPDKIAEVQNRYGLKELIFVGDRGMITHSVESKLKGVEGLSTISALTHRQIVSLLERKVIETDLFDEKDIAEVIDPEDLTRRYCLCRNPQSAQREGETRSALLRRTREELDRVAQAKRPGDAEKIGARVGRLLAKTRMGKFVVWSVESGHLEWRFDEEKIAAEKCFDGCYIICGNVPAERMSKRELVASYKSLALVEDAFRNLKTVQLEIRPVYHKTDDRIRAHVFLCVLAYYLQWHMNQRLAPLFAEDGQHEARQWTFKAVVARLSAIRLQRVKIANTEFEQVTQPEEDQQRILDLLRVKL</sequence>
<accession>A0A9D7FBP5</accession>
<dbReference type="Proteomes" id="UP000886602">
    <property type="component" value="Unassembled WGS sequence"/>
</dbReference>
<dbReference type="AlphaFoldDB" id="A0A9D7FBP5"/>
<dbReference type="InterPro" id="IPR012337">
    <property type="entry name" value="RNaseH-like_sf"/>
</dbReference>
<reference evidence="2" key="1">
    <citation type="submission" date="2020-10" db="EMBL/GenBank/DDBJ databases">
        <title>Connecting structure to function with the recovery of over 1000 high-quality activated sludge metagenome-assembled genomes encoding full-length rRNA genes using long-read sequencing.</title>
        <authorList>
            <person name="Singleton C.M."/>
            <person name="Petriglieri F."/>
            <person name="Kristensen J.M."/>
            <person name="Kirkegaard R.H."/>
            <person name="Michaelsen T.Y."/>
            <person name="Andersen M.H."/>
            <person name="Karst S.M."/>
            <person name="Dueholm M.S."/>
            <person name="Nielsen P.H."/>
            <person name="Albertsen M."/>
        </authorList>
    </citation>
    <scope>NUCLEOTIDE SEQUENCE</scope>
    <source>
        <strain evidence="2">EsbW_18-Q3-R4-48_MAXAC.044</strain>
    </source>
</reference>
<evidence type="ECO:0000259" key="1">
    <source>
        <dbReference type="Pfam" id="PF01609"/>
    </source>
</evidence>
<dbReference type="GO" id="GO:0003677">
    <property type="term" value="F:DNA binding"/>
    <property type="evidence" value="ECO:0007669"/>
    <property type="project" value="InterPro"/>
</dbReference>
<dbReference type="Pfam" id="PF01609">
    <property type="entry name" value="DDE_Tnp_1"/>
    <property type="match status" value="1"/>
</dbReference>
<proteinExistence type="predicted"/>
<dbReference type="EMBL" id="JADJNC010000010">
    <property type="protein sequence ID" value="MBK7422893.1"/>
    <property type="molecule type" value="Genomic_DNA"/>
</dbReference>
<evidence type="ECO:0000313" key="2">
    <source>
        <dbReference type="EMBL" id="MBK7422893.1"/>
    </source>
</evidence>
<dbReference type="GO" id="GO:0004803">
    <property type="term" value="F:transposase activity"/>
    <property type="evidence" value="ECO:0007669"/>
    <property type="project" value="InterPro"/>
</dbReference>
<dbReference type="PANTHER" id="PTHR34614">
    <property type="match status" value="1"/>
</dbReference>
<dbReference type="InterPro" id="IPR047654">
    <property type="entry name" value="IS1634_transpos"/>
</dbReference>
<comment type="caution">
    <text evidence="2">The sequence shown here is derived from an EMBL/GenBank/DDBJ whole genome shotgun (WGS) entry which is preliminary data.</text>
</comment>
<protein>
    <submittedName>
        <fullName evidence="2">IS1634 family transposase</fullName>
    </submittedName>
</protein>
<evidence type="ECO:0000313" key="3">
    <source>
        <dbReference type="Proteomes" id="UP000886602"/>
    </source>
</evidence>
<dbReference type="GO" id="GO:0006313">
    <property type="term" value="P:DNA transposition"/>
    <property type="evidence" value="ECO:0007669"/>
    <property type="project" value="InterPro"/>
</dbReference>
<organism evidence="2 3">
    <name type="scientific">Candidatus Propionivibrio dominans</name>
    <dbReference type="NCBI Taxonomy" id="2954373"/>
    <lineage>
        <taxon>Bacteria</taxon>
        <taxon>Pseudomonadati</taxon>
        <taxon>Pseudomonadota</taxon>
        <taxon>Betaproteobacteria</taxon>
        <taxon>Rhodocyclales</taxon>
        <taxon>Rhodocyclaceae</taxon>
        <taxon>Propionivibrio</taxon>
    </lineage>
</organism>
<dbReference type="SUPFAM" id="SSF53098">
    <property type="entry name" value="Ribonuclease H-like"/>
    <property type="match status" value="1"/>
</dbReference>
<name>A0A9D7FBP5_9RHOO</name>